<keyword evidence="5" id="KW-0442">Lipid degradation</keyword>
<accession>A7NRW1</accession>
<evidence type="ECO:0000256" key="4">
    <source>
        <dbReference type="ARBA" id="ARBA00022801"/>
    </source>
</evidence>
<evidence type="ECO:0000256" key="1">
    <source>
        <dbReference type="ARBA" id="ARBA00000798"/>
    </source>
</evidence>
<comment type="similarity">
    <text evidence="2">Belongs to the phospholipase D family.</text>
</comment>
<dbReference type="CDD" id="cd09170">
    <property type="entry name" value="PLDc_Nuc"/>
    <property type="match status" value="1"/>
</dbReference>
<evidence type="ECO:0000256" key="2">
    <source>
        <dbReference type="ARBA" id="ARBA00008664"/>
    </source>
</evidence>
<dbReference type="InterPro" id="IPR001736">
    <property type="entry name" value="PLipase_D/transphosphatidylase"/>
</dbReference>
<dbReference type="CDD" id="cd09116">
    <property type="entry name" value="PLDc_Nuc_like"/>
    <property type="match status" value="1"/>
</dbReference>
<proteinExistence type="inferred from homology"/>
<feature type="domain" description="PLD phosphodiesterase" evidence="8">
    <location>
        <begin position="311"/>
        <end position="338"/>
    </location>
</feature>
<dbReference type="SUPFAM" id="SSF56024">
    <property type="entry name" value="Phospholipase D/nuclease"/>
    <property type="match status" value="2"/>
</dbReference>
<dbReference type="InterPro" id="IPR051406">
    <property type="entry name" value="PLD_domain"/>
</dbReference>
<reference evidence="9 10" key="1">
    <citation type="submission" date="2007-08" db="EMBL/GenBank/DDBJ databases">
        <title>Complete sequence of Roseiflexus castenholzii DSM 13941.</title>
        <authorList>
            <consortium name="US DOE Joint Genome Institute"/>
            <person name="Copeland A."/>
            <person name="Lucas S."/>
            <person name="Lapidus A."/>
            <person name="Barry K."/>
            <person name="Glavina del Rio T."/>
            <person name="Dalin E."/>
            <person name="Tice H."/>
            <person name="Pitluck S."/>
            <person name="Thompson L.S."/>
            <person name="Brettin T."/>
            <person name="Bruce D."/>
            <person name="Detter J.C."/>
            <person name="Han C."/>
            <person name="Tapia R."/>
            <person name="Schmutz J."/>
            <person name="Larimer F."/>
            <person name="Land M."/>
            <person name="Hauser L."/>
            <person name="Kyrpides N."/>
            <person name="Mikhailova N."/>
            <person name="Bryant D.A."/>
            <person name="Hanada S."/>
            <person name="Tsukatani Y."/>
            <person name="Richardson P."/>
        </authorList>
    </citation>
    <scope>NUCLEOTIDE SEQUENCE [LARGE SCALE GENOMIC DNA]</scope>
    <source>
        <strain evidence="10">DSM 13941 / HLO8</strain>
    </source>
</reference>
<evidence type="ECO:0000259" key="8">
    <source>
        <dbReference type="PROSITE" id="PS50035"/>
    </source>
</evidence>
<dbReference type="Proteomes" id="UP000000263">
    <property type="component" value="Chromosome"/>
</dbReference>
<dbReference type="HOGENOM" id="CLU_056918_0_0_0"/>
<feature type="signal peptide" evidence="7">
    <location>
        <begin position="1"/>
        <end position="30"/>
    </location>
</feature>
<dbReference type="GO" id="GO:0016042">
    <property type="term" value="P:lipid catabolic process"/>
    <property type="evidence" value="ECO:0007669"/>
    <property type="project" value="UniProtKB-KW"/>
</dbReference>
<evidence type="ECO:0000313" key="10">
    <source>
        <dbReference type="Proteomes" id="UP000000263"/>
    </source>
</evidence>
<dbReference type="STRING" id="383372.Rcas_4280"/>
<dbReference type="PANTHER" id="PTHR43856">
    <property type="entry name" value="CARDIOLIPIN HYDROLASE"/>
    <property type="match status" value="1"/>
</dbReference>
<organism evidence="9 10">
    <name type="scientific">Roseiflexus castenholzii (strain DSM 13941 / HLO8)</name>
    <dbReference type="NCBI Taxonomy" id="383372"/>
    <lineage>
        <taxon>Bacteria</taxon>
        <taxon>Bacillati</taxon>
        <taxon>Chloroflexota</taxon>
        <taxon>Chloroflexia</taxon>
        <taxon>Chloroflexales</taxon>
        <taxon>Roseiflexineae</taxon>
        <taxon>Roseiflexaceae</taxon>
        <taxon>Roseiflexus</taxon>
    </lineage>
</organism>
<name>A7NRW1_ROSCS</name>
<keyword evidence="4" id="KW-0378">Hydrolase</keyword>
<dbReference type="Gene3D" id="3.30.870.10">
    <property type="entry name" value="Endonuclease Chain A"/>
    <property type="match status" value="2"/>
</dbReference>
<dbReference type="EC" id="3.1.4.4" evidence="3"/>
<keyword evidence="6" id="KW-0443">Lipid metabolism</keyword>
<protein>
    <recommendedName>
        <fullName evidence="3">phospholipase D</fullName>
        <ecNumber evidence="3">3.1.4.4</ecNumber>
    </recommendedName>
</protein>
<dbReference type="GO" id="GO:0004630">
    <property type="term" value="F:phospholipase D activity"/>
    <property type="evidence" value="ECO:0007669"/>
    <property type="project" value="UniProtKB-EC"/>
</dbReference>
<dbReference type="PANTHER" id="PTHR43856:SF1">
    <property type="entry name" value="MITOCHONDRIAL CARDIOLIPIN HYDROLASE"/>
    <property type="match status" value="1"/>
</dbReference>
<dbReference type="InterPro" id="IPR025202">
    <property type="entry name" value="PLD-like_dom"/>
</dbReference>
<dbReference type="PROSITE" id="PS50035">
    <property type="entry name" value="PLD"/>
    <property type="match status" value="2"/>
</dbReference>
<feature type="chain" id="PRO_5002714029" description="phospholipase D" evidence="7">
    <location>
        <begin position="31"/>
        <end position="376"/>
    </location>
</feature>
<evidence type="ECO:0000256" key="5">
    <source>
        <dbReference type="ARBA" id="ARBA00022963"/>
    </source>
</evidence>
<evidence type="ECO:0000256" key="7">
    <source>
        <dbReference type="SAM" id="SignalP"/>
    </source>
</evidence>
<comment type="catalytic activity">
    <reaction evidence="1">
        <text>a 1,2-diacyl-sn-glycero-3-phosphocholine + H2O = a 1,2-diacyl-sn-glycero-3-phosphate + choline + H(+)</text>
        <dbReference type="Rhea" id="RHEA:14445"/>
        <dbReference type="ChEBI" id="CHEBI:15354"/>
        <dbReference type="ChEBI" id="CHEBI:15377"/>
        <dbReference type="ChEBI" id="CHEBI:15378"/>
        <dbReference type="ChEBI" id="CHEBI:57643"/>
        <dbReference type="ChEBI" id="CHEBI:58608"/>
        <dbReference type="EC" id="3.1.4.4"/>
    </reaction>
</comment>
<dbReference type="SMART" id="SM00155">
    <property type="entry name" value="PLDc"/>
    <property type="match status" value="2"/>
</dbReference>
<dbReference type="Pfam" id="PF13091">
    <property type="entry name" value="PLDc_2"/>
    <property type="match status" value="2"/>
</dbReference>
<dbReference type="KEGG" id="rca:Rcas_4280"/>
<dbReference type="EMBL" id="CP000804">
    <property type="protein sequence ID" value="ABU60307.1"/>
    <property type="molecule type" value="Genomic_DNA"/>
</dbReference>
<dbReference type="eggNOG" id="COG1502">
    <property type="taxonomic scope" value="Bacteria"/>
</dbReference>
<gene>
    <name evidence="9" type="ordered locus">Rcas_4280</name>
</gene>
<dbReference type="AlphaFoldDB" id="A7NRW1"/>
<sequence length="376" mass="42128">MPSSTRRRRALPLWLVLLALLGLCATYAQVHTPSHPAPAEPSQPHHSAIVRQVQVFFTTPTLRYPDAPNRRATPPMLRELVGDVSRARTSIDVAVFDLDLPSLVEALIAARKRGVNVRAVIDSENLGDPAVAMLTGRMQDRRIPVVFDHRAPFMHNKFVVIDSTIVWTGSWNLTENCTFRNNNNAIRIESRRIAAAYRREFDQMYMGRFGNAKQSDSERLAAQAADSTITIYFSPQDKALPIILDYIAHAHSTIVFMAFSLTSAPVTDALIDAVERQVRVSGVVEKRNARGTGSVFAHLSEHGIDILEDGNCYNMHHKVMIIDDEVVITGSYNFTDNAENTNDENLAIIHDTTIARLFLDEYARIRQQALEPNRCN</sequence>
<evidence type="ECO:0000256" key="6">
    <source>
        <dbReference type="ARBA" id="ARBA00023098"/>
    </source>
</evidence>
<keyword evidence="7" id="KW-0732">Signal</keyword>
<evidence type="ECO:0000256" key="3">
    <source>
        <dbReference type="ARBA" id="ARBA00012027"/>
    </source>
</evidence>
<keyword evidence="10" id="KW-1185">Reference proteome</keyword>
<dbReference type="GO" id="GO:0016891">
    <property type="term" value="F:RNA endonuclease activity producing 5'-phosphomonoesters, hydrolytic mechanism"/>
    <property type="evidence" value="ECO:0007669"/>
    <property type="project" value="TreeGrafter"/>
</dbReference>
<evidence type="ECO:0000313" key="9">
    <source>
        <dbReference type="EMBL" id="ABU60307.1"/>
    </source>
</evidence>
<dbReference type="RefSeq" id="WP_012122728.1">
    <property type="nucleotide sequence ID" value="NC_009767.1"/>
</dbReference>
<dbReference type="GO" id="GO:0006793">
    <property type="term" value="P:phosphorus metabolic process"/>
    <property type="evidence" value="ECO:0007669"/>
    <property type="project" value="UniProtKB-ARBA"/>
</dbReference>
<feature type="domain" description="PLD phosphodiesterase" evidence="8">
    <location>
        <begin position="150"/>
        <end position="177"/>
    </location>
</feature>